<evidence type="ECO:0000256" key="5">
    <source>
        <dbReference type="ARBA" id="ARBA00022989"/>
    </source>
</evidence>
<keyword evidence="7 8" id="KW-0472">Membrane</keyword>
<dbReference type="Gene3D" id="1.20.1300.10">
    <property type="entry name" value="Fumarate reductase/succinate dehydrogenase, transmembrane subunit"/>
    <property type="match status" value="1"/>
</dbReference>
<keyword evidence="4" id="KW-0479">Metal-binding</keyword>
<keyword evidence="2" id="KW-0349">Heme</keyword>
<feature type="transmembrane region" description="Helical" evidence="8">
    <location>
        <begin position="103"/>
        <end position="131"/>
    </location>
</feature>
<sequence>MATSSSRPVEGELRYGAPNHERRIWLFMRLSGLVMFITVVFHLLYMHVFIGVDNLTFGNIDARWSGPAGVFWRLFDASLLFLGMGHGMNGVRFTINDYVHNKILNFLLTAAVYGLGLFLILLGSLAIVLGAGGLGNLFQRLTG</sequence>
<gene>
    <name evidence="9" type="ORF">F4Y42_00120</name>
</gene>
<name>A0A6B0YMS7_9CHLR</name>
<comment type="subcellular location">
    <subcellularLocation>
        <location evidence="1">Membrane</location>
    </subcellularLocation>
</comment>
<dbReference type="AlphaFoldDB" id="A0A6B0YMS7"/>
<evidence type="ECO:0000256" key="1">
    <source>
        <dbReference type="ARBA" id="ARBA00004370"/>
    </source>
</evidence>
<protein>
    <submittedName>
        <fullName evidence="9">Succinate dehydrogenase</fullName>
    </submittedName>
</protein>
<dbReference type="SUPFAM" id="SSF81343">
    <property type="entry name" value="Fumarate reductase respiratory complex transmembrane subunits"/>
    <property type="match status" value="1"/>
</dbReference>
<dbReference type="GO" id="GO:0016020">
    <property type="term" value="C:membrane"/>
    <property type="evidence" value="ECO:0007669"/>
    <property type="project" value="UniProtKB-SubCell"/>
</dbReference>
<dbReference type="Pfam" id="PF01127">
    <property type="entry name" value="Sdh_cyt"/>
    <property type="match status" value="1"/>
</dbReference>
<comment type="caution">
    <text evidence="9">The sequence shown here is derived from an EMBL/GenBank/DDBJ whole genome shotgun (WGS) entry which is preliminary data.</text>
</comment>
<evidence type="ECO:0000256" key="8">
    <source>
        <dbReference type="SAM" id="Phobius"/>
    </source>
</evidence>
<dbReference type="InterPro" id="IPR034804">
    <property type="entry name" value="SQR/QFR_C/D"/>
</dbReference>
<feature type="transmembrane region" description="Helical" evidence="8">
    <location>
        <begin position="30"/>
        <end position="50"/>
    </location>
</feature>
<proteinExistence type="predicted"/>
<feature type="transmembrane region" description="Helical" evidence="8">
    <location>
        <begin position="70"/>
        <end position="91"/>
    </location>
</feature>
<dbReference type="InterPro" id="IPR000701">
    <property type="entry name" value="SuccDH_FuR_B_TM-su"/>
</dbReference>
<evidence type="ECO:0000313" key="9">
    <source>
        <dbReference type="EMBL" id="MXY91837.1"/>
    </source>
</evidence>
<evidence type="ECO:0000256" key="7">
    <source>
        <dbReference type="ARBA" id="ARBA00023136"/>
    </source>
</evidence>
<keyword evidence="6" id="KW-0408">Iron</keyword>
<evidence type="ECO:0000256" key="4">
    <source>
        <dbReference type="ARBA" id="ARBA00022723"/>
    </source>
</evidence>
<keyword evidence="5 8" id="KW-1133">Transmembrane helix</keyword>
<reference evidence="9" key="1">
    <citation type="submission" date="2019-09" db="EMBL/GenBank/DDBJ databases">
        <title>Characterisation of the sponge microbiome using genome-centric metagenomics.</title>
        <authorList>
            <person name="Engelberts J.P."/>
            <person name="Robbins S.J."/>
            <person name="De Goeij J.M."/>
            <person name="Aranda M."/>
            <person name="Bell S.C."/>
            <person name="Webster N.S."/>
        </authorList>
    </citation>
    <scope>NUCLEOTIDE SEQUENCE</scope>
    <source>
        <strain evidence="9">SB0664_bin_27</strain>
    </source>
</reference>
<evidence type="ECO:0000256" key="6">
    <source>
        <dbReference type="ARBA" id="ARBA00023004"/>
    </source>
</evidence>
<dbReference type="GO" id="GO:0046872">
    <property type="term" value="F:metal ion binding"/>
    <property type="evidence" value="ECO:0007669"/>
    <property type="project" value="UniProtKB-KW"/>
</dbReference>
<dbReference type="EMBL" id="VXRG01000002">
    <property type="protein sequence ID" value="MXY91837.1"/>
    <property type="molecule type" value="Genomic_DNA"/>
</dbReference>
<keyword evidence="3 8" id="KW-0812">Transmembrane</keyword>
<accession>A0A6B0YMS7</accession>
<evidence type="ECO:0000256" key="2">
    <source>
        <dbReference type="ARBA" id="ARBA00022617"/>
    </source>
</evidence>
<organism evidence="9">
    <name type="scientific">Caldilineaceae bacterium SB0664_bin_27</name>
    <dbReference type="NCBI Taxonomy" id="2605260"/>
    <lineage>
        <taxon>Bacteria</taxon>
        <taxon>Bacillati</taxon>
        <taxon>Chloroflexota</taxon>
        <taxon>Caldilineae</taxon>
        <taxon>Caldilineales</taxon>
        <taxon>Caldilineaceae</taxon>
    </lineage>
</organism>
<evidence type="ECO:0000256" key="3">
    <source>
        <dbReference type="ARBA" id="ARBA00022692"/>
    </source>
</evidence>